<keyword evidence="1" id="KW-1003">Cell membrane</keyword>
<keyword evidence="1" id="KW-1133">Transmembrane helix</keyword>
<feature type="transmembrane region" description="Helical" evidence="1">
    <location>
        <begin position="76"/>
        <end position="95"/>
    </location>
</feature>
<accession>A0A8J6N177</accession>
<feature type="transmembrane region" description="Helical" evidence="1">
    <location>
        <begin position="150"/>
        <end position="175"/>
    </location>
</feature>
<feature type="transmembrane region" description="Helical" evidence="1">
    <location>
        <begin position="40"/>
        <end position="64"/>
    </location>
</feature>
<keyword evidence="1" id="KW-0813">Transport</keyword>
<dbReference type="Proteomes" id="UP000650524">
    <property type="component" value="Unassembled WGS sequence"/>
</dbReference>
<evidence type="ECO:0000256" key="1">
    <source>
        <dbReference type="HAMAP-Rule" id="MF_02088"/>
    </source>
</evidence>
<protein>
    <recommendedName>
        <fullName evidence="1">Probable queuosine precursor transporter</fullName>
        <shortName evidence="1">Q precursor transporter</shortName>
    </recommendedName>
</protein>
<organism evidence="2 3">
    <name type="scientific">Candidatus Desulfacyla euxinica</name>
    <dbReference type="NCBI Taxonomy" id="2841693"/>
    <lineage>
        <taxon>Bacteria</taxon>
        <taxon>Deltaproteobacteria</taxon>
        <taxon>Candidatus Desulfacyla</taxon>
    </lineage>
</organism>
<comment type="function">
    <text evidence="1">Involved in the import of queuosine (Q) precursors, required for Q precursor salvage.</text>
</comment>
<sequence>MKKKLENINTNTRYSSWFVVVVAIFITSLIVANITSVKLIGVLGLVLPAGVIIFPVSYITGDVLTEVYGYSQARKVIWLGFFCNLLAVAAIWVGQIMPPASFWDGQAAYDRILGYAPRLLAASFLAYLVGEFFNAYIMAKMKIATKGRWLWTRTIASTLVGQGIDSLVFIVLAFAGTIPARALALAIITQWLVKSAYEAAATPVTYKVVGFLKRHEGLDVYDDDTRFNPLLIRR</sequence>
<dbReference type="InterPro" id="IPR003744">
    <property type="entry name" value="YhhQ"/>
</dbReference>
<dbReference type="PANTHER" id="PTHR34300:SF2">
    <property type="entry name" value="QUEUOSINE PRECURSOR TRANSPORTER-RELATED"/>
    <property type="match status" value="1"/>
</dbReference>
<dbReference type="HAMAP" id="MF_02088">
    <property type="entry name" value="Q_prec_transport"/>
    <property type="match status" value="1"/>
</dbReference>
<dbReference type="NCBIfam" id="TIGR00697">
    <property type="entry name" value="queuosine precursor transporter"/>
    <property type="match status" value="1"/>
</dbReference>
<evidence type="ECO:0000313" key="3">
    <source>
        <dbReference type="Proteomes" id="UP000650524"/>
    </source>
</evidence>
<dbReference type="AlphaFoldDB" id="A0A8J6N177"/>
<keyword evidence="1" id="KW-0472">Membrane</keyword>
<comment type="subcellular location">
    <subcellularLocation>
        <location evidence="1">Cell membrane</location>
        <topology evidence="1">Multi-pass membrane protein</topology>
    </subcellularLocation>
</comment>
<feature type="transmembrane region" description="Helical" evidence="1">
    <location>
        <begin position="12"/>
        <end position="34"/>
    </location>
</feature>
<comment type="similarity">
    <text evidence="1">Belongs to the vitamin uptake transporter (VUT/ECF) (TC 2.A.88) family. Q precursor transporter subfamily.</text>
</comment>
<gene>
    <name evidence="2" type="ORF">H8E19_09430</name>
</gene>
<feature type="transmembrane region" description="Helical" evidence="1">
    <location>
        <begin position="115"/>
        <end position="138"/>
    </location>
</feature>
<reference evidence="2 3" key="1">
    <citation type="submission" date="2020-08" db="EMBL/GenBank/DDBJ databases">
        <title>Bridging the membrane lipid divide: bacteria of the FCB group superphylum have the potential to synthesize archaeal ether lipids.</title>
        <authorList>
            <person name="Villanueva L."/>
            <person name="Von Meijenfeldt F.A.B."/>
            <person name="Westbye A.B."/>
            <person name="Yadav S."/>
            <person name="Hopmans E.C."/>
            <person name="Dutilh B.E."/>
            <person name="Sinninghe Damste J.S."/>
        </authorList>
    </citation>
    <scope>NUCLEOTIDE SEQUENCE [LARGE SCALE GENOMIC DNA]</scope>
    <source>
        <strain evidence="2">NIOZ-UU27</strain>
    </source>
</reference>
<name>A0A8J6N177_9DELT</name>
<dbReference type="PANTHER" id="PTHR34300">
    <property type="entry name" value="QUEUOSINE PRECURSOR TRANSPORTER-RELATED"/>
    <property type="match status" value="1"/>
</dbReference>
<keyword evidence="1" id="KW-0812">Transmembrane</keyword>
<dbReference type="GO" id="GO:0022857">
    <property type="term" value="F:transmembrane transporter activity"/>
    <property type="evidence" value="ECO:0007669"/>
    <property type="project" value="UniProtKB-UniRule"/>
</dbReference>
<dbReference type="Pfam" id="PF02592">
    <property type="entry name" value="Vut_1"/>
    <property type="match status" value="1"/>
</dbReference>
<comment type="caution">
    <text evidence="2">The sequence shown here is derived from an EMBL/GenBank/DDBJ whole genome shotgun (WGS) entry which is preliminary data.</text>
</comment>
<dbReference type="GO" id="GO:0005886">
    <property type="term" value="C:plasma membrane"/>
    <property type="evidence" value="ECO:0007669"/>
    <property type="project" value="UniProtKB-SubCell"/>
</dbReference>
<proteinExistence type="inferred from homology"/>
<evidence type="ECO:0000313" key="2">
    <source>
        <dbReference type="EMBL" id="MBC8177614.1"/>
    </source>
</evidence>
<dbReference type="EMBL" id="JACNJD010000220">
    <property type="protein sequence ID" value="MBC8177614.1"/>
    <property type="molecule type" value="Genomic_DNA"/>
</dbReference>